<evidence type="ECO:0000256" key="2">
    <source>
        <dbReference type="ARBA" id="ARBA00009592"/>
    </source>
</evidence>
<protein>
    <submittedName>
        <fullName evidence="11">Uncharacterized protein</fullName>
    </submittedName>
</protein>
<evidence type="ECO:0000313" key="12">
    <source>
        <dbReference type="Proteomes" id="UP000824120"/>
    </source>
</evidence>
<proteinExistence type="inferred from homology"/>
<dbReference type="SMART" id="SM00369">
    <property type="entry name" value="LRR_TYP"/>
    <property type="match status" value="5"/>
</dbReference>
<dbReference type="PRINTS" id="PR00019">
    <property type="entry name" value="LEURICHRPT"/>
</dbReference>
<dbReference type="InterPro" id="IPR046956">
    <property type="entry name" value="RLP23-like"/>
</dbReference>
<name>A0A9J5X0G6_SOLCO</name>
<keyword evidence="4" id="KW-0433">Leucine-rich repeat</keyword>
<comment type="caution">
    <text evidence="11">The sequence shown here is derived from an EMBL/GenBank/DDBJ whole genome shotgun (WGS) entry which is preliminary data.</text>
</comment>
<dbReference type="InterPro" id="IPR001611">
    <property type="entry name" value="Leu-rich_rpt"/>
</dbReference>
<dbReference type="OrthoDB" id="1257999at2759"/>
<keyword evidence="12" id="KW-1185">Reference proteome</keyword>
<evidence type="ECO:0000256" key="8">
    <source>
        <dbReference type="ARBA" id="ARBA00022989"/>
    </source>
</evidence>
<keyword evidence="9" id="KW-0472">Membrane</keyword>
<dbReference type="Proteomes" id="UP000824120">
    <property type="component" value="Chromosome 10"/>
</dbReference>
<organism evidence="11 12">
    <name type="scientific">Solanum commersonii</name>
    <name type="common">Commerson's wild potato</name>
    <name type="synonym">Commerson's nightshade</name>
    <dbReference type="NCBI Taxonomy" id="4109"/>
    <lineage>
        <taxon>Eukaryota</taxon>
        <taxon>Viridiplantae</taxon>
        <taxon>Streptophyta</taxon>
        <taxon>Embryophyta</taxon>
        <taxon>Tracheophyta</taxon>
        <taxon>Spermatophyta</taxon>
        <taxon>Magnoliopsida</taxon>
        <taxon>eudicotyledons</taxon>
        <taxon>Gunneridae</taxon>
        <taxon>Pentapetalae</taxon>
        <taxon>asterids</taxon>
        <taxon>lamiids</taxon>
        <taxon>Solanales</taxon>
        <taxon>Solanaceae</taxon>
        <taxon>Solanoideae</taxon>
        <taxon>Solaneae</taxon>
        <taxon>Solanum</taxon>
    </lineage>
</organism>
<reference evidence="11 12" key="1">
    <citation type="submission" date="2020-09" db="EMBL/GenBank/DDBJ databases">
        <title>De no assembly of potato wild relative species, Solanum commersonii.</title>
        <authorList>
            <person name="Cho K."/>
        </authorList>
    </citation>
    <scope>NUCLEOTIDE SEQUENCE [LARGE SCALE GENOMIC DNA]</scope>
    <source>
        <strain evidence="11">LZ3.2</strain>
        <tissue evidence="11">Leaf</tissue>
    </source>
</reference>
<accession>A0A9J5X0G6</accession>
<comment type="subcellular location">
    <subcellularLocation>
        <location evidence="1">Cell membrane</location>
        <topology evidence="1">Single-pass type I membrane protein</topology>
    </subcellularLocation>
</comment>
<dbReference type="AlphaFoldDB" id="A0A9J5X0G6"/>
<evidence type="ECO:0000256" key="7">
    <source>
        <dbReference type="ARBA" id="ARBA00022737"/>
    </source>
</evidence>
<evidence type="ECO:0000256" key="9">
    <source>
        <dbReference type="ARBA" id="ARBA00023136"/>
    </source>
</evidence>
<dbReference type="SUPFAM" id="SSF52047">
    <property type="entry name" value="RNI-like"/>
    <property type="match status" value="1"/>
</dbReference>
<dbReference type="GO" id="GO:0006952">
    <property type="term" value="P:defense response"/>
    <property type="evidence" value="ECO:0007669"/>
    <property type="project" value="UniProtKB-ARBA"/>
</dbReference>
<keyword evidence="8" id="KW-1133">Transmembrane helix</keyword>
<dbReference type="GO" id="GO:0051707">
    <property type="term" value="P:response to other organism"/>
    <property type="evidence" value="ECO:0007669"/>
    <property type="project" value="UniProtKB-ARBA"/>
</dbReference>
<evidence type="ECO:0000256" key="10">
    <source>
        <dbReference type="ARBA" id="ARBA00023180"/>
    </source>
</evidence>
<keyword evidence="3" id="KW-1003">Cell membrane</keyword>
<keyword evidence="5" id="KW-0812">Transmembrane</keyword>
<dbReference type="GO" id="GO:0005886">
    <property type="term" value="C:plasma membrane"/>
    <property type="evidence" value="ECO:0007669"/>
    <property type="project" value="UniProtKB-SubCell"/>
</dbReference>
<keyword evidence="6" id="KW-0732">Signal</keyword>
<dbReference type="InterPro" id="IPR032675">
    <property type="entry name" value="LRR_dom_sf"/>
</dbReference>
<evidence type="ECO:0000256" key="3">
    <source>
        <dbReference type="ARBA" id="ARBA00022475"/>
    </source>
</evidence>
<evidence type="ECO:0000256" key="1">
    <source>
        <dbReference type="ARBA" id="ARBA00004251"/>
    </source>
</evidence>
<evidence type="ECO:0000256" key="4">
    <source>
        <dbReference type="ARBA" id="ARBA00022614"/>
    </source>
</evidence>
<dbReference type="Pfam" id="PF00560">
    <property type="entry name" value="LRR_1"/>
    <property type="match status" value="5"/>
</dbReference>
<evidence type="ECO:0000313" key="11">
    <source>
        <dbReference type="EMBL" id="KAG5581681.1"/>
    </source>
</evidence>
<evidence type="ECO:0000256" key="5">
    <source>
        <dbReference type="ARBA" id="ARBA00022692"/>
    </source>
</evidence>
<keyword evidence="10" id="KW-0325">Glycoprotein</keyword>
<evidence type="ECO:0000256" key="6">
    <source>
        <dbReference type="ARBA" id="ARBA00022729"/>
    </source>
</evidence>
<keyword evidence="7" id="KW-0677">Repeat</keyword>
<gene>
    <name evidence="11" type="ORF">H5410_052308</name>
</gene>
<comment type="similarity">
    <text evidence="2">Belongs to the RLP family.</text>
</comment>
<dbReference type="PANTHER" id="PTHR48061:SF12">
    <property type="entry name" value="DISEASE RESISTANCE LIKE PROTEIN"/>
    <property type="match status" value="1"/>
</dbReference>
<dbReference type="PANTHER" id="PTHR48061">
    <property type="entry name" value="LEUCINE-RICH REPEAT RECEPTOR PROTEIN KINASE EMS1-LIKE-RELATED"/>
    <property type="match status" value="1"/>
</dbReference>
<dbReference type="Gene3D" id="3.80.10.10">
    <property type="entry name" value="Ribonuclease Inhibitor"/>
    <property type="match status" value="2"/>
</dbReference>
<dbReference type="InterPro" id="IPR003591">
    <property type="entry name" value="Leu-rich_rpt_typical-subtyp"/>
</dbReference>
<dbReference type="EMBL" id="JACXVP010000010">
    <property type="protein sequence ID" value="KAG5581681.1"/>
    <property type="molecule type" value="Genomic_DNA"/>
</dbReference>
<sequence>MSRDCCSWDGVICDEMTGNVIELNLTCDQLVGKIDSNSGLFELSHLQILDLSMNNFSNSHISPKFGRFSSLMHLDLSFSYFSSQIPSEISHFSKLQSLILSQSVEIKLRLVTRDFKLILQNLTQLRVLDLSYINISSTIPLNISSHLTTLKLGETELHGIIPESIFHLPNMETLHLYQNDQLSGNSLNGIIPLWAFSFPSLSVLDLSNNHFSGQLEDFKSNSLSWIDLEDNHLQGHLPKSIQNLVRLTLLDLLSNNFSGHVDVSLFSNLKNLRYLSLSYNSISLTNKNKVNVTLPGSLSTLRLAACEVREIEFLRSAKKLSDLDLSNNKLQGRIPDWAWSNWMFSLGSLNISQNMLTSVDSIPLQSIETLDLQSNLLQGSLPIPPNSIQIYKLVEN</sequence>